<evidence type="ECO:0000313" key="1">
    <source>
        <dbReference type="EMBL" id="AGA18426.1"/>
    </source>
</evidence>
<protein>
    <recommendedName>
        <fullName evidence="2">Capsid protein</fullName>
    </recommendedName>
</protein>
<name>S4TE60_9VIRU</name>
<dbReference type="EMBL" id="JX904526">
    <property type="protein sequence ID" value="AGA18426.1"/>
    <property type="molecule type" value="Genomic_DNA"/>
</dbReference>
<evidence type="ECO:0008006" key="2">
    <source>
        <dbReference type="Google" id="ProtNLM"/>
    </source>
</evidence>
<sequence>MWHTLVLPTTSVSVPDFKIVAQDKRKSKLIAKMKRKSTTTTTYARKKLKRSTSLSAKLNTKPLKTPIVARKQTAMMIYGESFKMDNAPGTSGVASVVFSGNGLYDPLYNGAGHQPRGFDQLMALYRRYRVKRVLVELWADATDGNVSNMISISARTHSASVTNPIQFLEDPDSTFKVMSSNSGGNSSVYIKKEINVEKWMEPYDKADCSGTATGNPLTQMYVHLSSIGVHPDVNAGEFAGRIKITYETEFSDVLDPGLS</sequence>
<organism evidence="1">
    <name type="scientific">uncultured marine virus</name>
    <dbReference type="NCBI Taxonomy" id="186617"/>
    <lineage>
        <taxon>Viruses</taxon>
        <taxon>environmental samples</taxon>
    </lineage>
</organism>
<proteinExistence type="predicted"/>
<reference evidence="1" key="1">
    <citation type="journal article" date="2013" name="ISME J.">
        <title>Previously unknown and highly divergent ssDNA viruses populate the oceans.</title>
        <authorList>
            <person name="Labonte J.M."/>
            <person name="Suttle C.A."/>
        </authorList>
    </citation>
    <scope>NUCLEOTIDE SEQUENCE</scope>
</reference>
<accession>S4TE60</accession>